<evidence type="ECO:0008006" key="3">
    <source>
        <dbReference type="Google" id="ProtNLM"/>
    </source>
</evidence>
<dbReference type="RefSeq" id="WP_004836952.1">
    <property type="nucleotide sequence ID" value="NZ_GG666297.1"/>
</dbReference>
<evidence type="ECO:0000313" key="1">
    <source>
        <dbReference type="EMBL" id="EEI83076.1"/>
    </source>
</evidence>
<dbReference type="HOGENOM" id="CLU_1331328_0_0_9"/>
<organism evidence="1 2">
    <name type="scientific">Anaerococcus tetradius ATCC 35098</name>
    <dbReference type="NCBI Taxonomy" id="525255"/>
    <lineage>
        <taxon>Bacteria</taxon>
        <taxon>Bacillati</taxon>
        <taxon>Bacillota</taxon>
        <taxon>Tissierellia</taxon>
        <taxon>Tissierellales</taxon>
        <taxon>Peptoniphilaceae</taxon>
        <taxon>Anaerococcus</taxon>
    </lineage>
</organism>
<accession>C2CH80</accession>
<gene>
    <name evidence="1" type="ORF">HMPREF0077_0840</name>
</gene>
<dbReference type="InterPro" id="IPR035897">
    <property type="entry name" value="Toll_tir_struct_dom_sf"/>
</dbReference>
<sequence length="205" mass="24438">MARNVFVSFRFSDGEKYKNELCEKFKSEDVIDYSENEDRSSMSDESIQKYLYNKLKRTSITIIILTPDAVNHKKNFFCQYDDWMYDEIRYSLEDRSENRTNGLIALYTSEAESLLYTNSTHTCDKCKVEKCVKSINDFDNLVRKNMMNVKSYYKENACEGLYDSLKDSYCSLVSFDSFLNNMDFYLDKTIEKRERKDEFNLCKRM</sequence>
<dbReference type="Gene3D" id="3.40.50.10140">
    <property type="entry name" value="Toll/interleukin-1 receptor homology (TIR) domain"/>
    <property type="match status" value="1"/>
</dbReference>
<comment type="caution">
    <text evidence="1">The sequence shown here is derived from an EMBL/GenBank/DDBJ whole genome shotgun (WGS) entry which is preliminary data.</text>
</comment>
<evidence type="ECO:0000313" key="2">
    <source>
        <dbReference type="Proteomes" id="UP000003744"/>
    </source>
</evidence>
<protein>
    <recommendedName>
        <fullName evidence="3">Thoeris protein ThsB TIR-like domain-containing protein</fullName>
    </recommendedName>
</protein>
<dbReference type="Proteomes" id="UP000003744">
    <property type="component" value="Unassembled WGS sequence"/>
</dbReference>
<reference evidence="1 2" key="1">
    <citation type="submission" date="2009-01" db="EMBL/GenBank/DDBJ databases">
        <authorList>
            <person name="Qin X."/>
            <person name="Bachman B."/>
            <person name="Battles P."/>
            <person name="Bell A."/>
            <person name="Bess C."/>
            <person name="Bickham C."/>
            <person name="Chaboub L."/>
            <person name="Chen D."/>
            <person name="Coyle M."/>
            <person name="Deiros D.R."/>
            <person name="Dinh H."/>
            <person name="Forbes L."/>
            <person name="Fowler G."/>
            <person name="Francisco L."/>
            <person name="Fu Q."/>
            <person name="Gubbala S."/>
            <person name="Hale W."/>
            <person name="Han Y."/>
            <person name="Hemphill L."/>
            <person name="Highlander S.K."/>
            <person name="Hirani K."/>
            <person name="Hogues M."/>
            <person name="Jackson L."/>
            <person name="Jakkamsetti A."/>
            <person name="Javaid M."/>
            <person name="Jiang H."/>
            <person name="Korchina V."/>
            <person name="Kovar C."/>
            <person name="Lara F."/>
            <person name="Lee S."/>
            <person name="Mata R."/>
            <person name="Mathew T."/>
            <person name="Moen C."/>
            <person name="Morales K."/>
            <person name="Munidasa M."/>
            <person name="Nazareth L."/>
            <person name="Ngo R."/>
            <person name="Nguyen L."/>
            <person name="Okwuonu G."/>
            <person name="Ongeri F."/>
            <person name="Patil S."/>
            <person name="Petrosino J."/>
            <person name="Pham C."/>
            <person name="Pham P."/>
            <person name="Pu L.-L."/>
            <person name="Puazo M."/>
            <person name="Raj R."/>
            <person name="Reid J."/>
            <person name="Rouhana J."/>
            <person name="Saada N."/>
            <person name="Shang Y."/>
            <person name="Simmons D."/>
            <person name="Thornton R."/>
            <person name="Warren J."/>
            <person name="Weissenberger G."/>
            <person name="Zhang J."/>
            <person name="Zhang L."/>
            <person name="Zhou C."/>
            <person name="Zhu D."/>
            <person name="Muzny D."/>
            <person name="Worley K."/>
            <person name="Gibbs R."/>
        </authorList>
    </citation>
    <scope>NUCLEOTIDE SEQUENCE [LARGE SCALE GENOMIC DNA]</scope>
    <source>
        <strain evidence="1 2">ATCC 35098</strain>
    </source>
</reference>
<proteinExistence type="predicted"/>
<name>C2CH80_9FIRM</name>
<dbReference type="EMBL" id="ACGC01000046">
    <property type="protein sequence ID" value="EEI83076.1"/>
    <property type="molecule type" value="Genomic_DNA"/>
</dbReference>
<dbReference type="AlphaFoldDB" id="C2CH80"/>
<dbReference type="SUPFAM" id="SSF52200">
    <property type="entry name" value="Toll/Interleukin receptor TIR domain"/>
    <property type="match status" value="1"/>
</dbReference>